<dbReference type="EMBL" id="NCKV01058513">
    <property type="protein sequence ID" value="RWS00993.1"/>
    <property type="molecule type" value="Genomic_DNA"/>
</dbReference>
<comment type="caution">
    <text evidence="2">The sequence shown here is derived from an EMBL/GenBank/DDBJ whole genome shotgun (WGS) entry which is preliminary data.</text>
</comment>
<keyword evidence="2" id="KW-0808">Transferase</keyword>
<dbReference type="SUPFAM" id="SSF47616">
    <property type="entry name" value="GST C-terminal domain-like"/>
    <property type="match status" value="1"/>
</dbReference>
<protein>
    <submittedName>
        <fullName evidence="2">Glutathione S transferase D1-like protein</fullName>
    </submittedName>
</protein>
<evidence type="ECO:0000313" key="2">
    <source>
        <dbReference type="EMBL" id="RWS00993.1"/>
    </source>
</evidence>
<dbReference type="PROSITE" id="PS50405">
    <property type="entry name" value="GST_CTER"/>
    <property type="match status" value="1"/>
</dbReference>
<dbReference type="STRING" id="299467.A0A443QD82"/>
<dbReference type="InterPro" id="IPR010987">
    <property type="entry name" value="Glutathione-S-Trfase_C-like"/>
</dbReference>
<dbReference type="OrthoDB" id="4951845at2759"/>
<dbReference type="InterPro" id="IPR004046">
    <property type="entry name" value="GST_C"/>
</dbReference>
<dbReference type="Proteomes" id="UP000288716">
    <property type="component" value="Unassembled WGS sequence"/>
</dbReference>
<keyword evidence="3" id="KW-1185">Reference proteome</keyword>
<sequence length="84" mass="9703">MLSTFMGDRKFINGDKVSYVDFMLYEILNCNLVFESWSLNAFENLKAFMQRIENLKPIKKYMSSGCFARLPVNAPFATFGGQKE</sequence>
<evidence type="ECO:0000259" key="1">
    <source>
        <dbReference type="PROSITE" id="PS50405"/>
    </source>
</evidence>
<accession>A0A443QD82</accession>
<organism evidence="2 3">
    <name type="scientific">Leptotrombidium deliense</name>
    <dbReference type="NCBI Taxonomy" id="299467"/>
    <lineage>
        <taxon>Eukaryota</taxon>
        <taxon>Metazoa</taxon>
        <taxon>Ecdysozoa</taxon>
        <taxon>Arthropoda</taxon>
        <taxon>Chelicerata</taxon>
        <taxon>Arachnida</taxon>
        <taxon>Acari</taxon>
        <taxon>Acariformes</taxon>
        <taxon>Trombidiformes</taxon>
        <taxon>Prostigmata</taxon>
        <taxon>Anystina</taxon>
        <taxon>Parasitengona</taxon>
        <taxon>Trombiculoidea</taxon>
        <taxon>Trombiculidae</taxon>
        <taxon>Leptotrombidium</taxon>
    </lineage>
</organism>
<proteinExistence type="predicted"/>
<dbReference type="InterPro" id="IPR036282">
    <property type="entry name" value="Glutathione-S-Trfase_C_sf"/>
</dbReference>
<dbReference type="GO" id="GO:0016740">
    <property type="term" value="F:transferase activity"/>
    <property type="evidence" value="ECO:0007669"/>
    <property type="project" value="UniProtKB-KW"/>
</dbReference>
<dbReference type="Gene3D" id="1.20.1050.130">
    <property type="match status" value="1"/>
</dbReference>
<dbReference type="AlphaFoldDB" id="A0A443QD82"/>
<reference evidence="2 3" key="1">
    <citation type="journal article" date="2018" name="Gigascience">
        <title>Genomes of trombidid mites reveal novel predicted allergens and laterally-transferred genes associated with secondary metabolism.</title>
        <authorList>
            <person name="Dong X."/>
            <person name="Chaisiri K."/>
            <person name="Xia D."/>
            <person name="Armstrong S.D."/>
            <person name="Fang Y."/>
            <person name="Donnelly M.J."/>
            <person name="Kadowaki T."/>
            <person name="McGarry J.W."/>
            <person name="Darby A.C."/>
            <person name="Makepeace B.L."/>
        </authorList>
    </citation>
    <scope>NUCLEOTIDE SEQUENCE [LARGE SCALE GENOMIC DNA]</scope>
    <source>
        <strain evidence="2">UoL-UT</strain>
    </source>
</reference>
<evidence type="ECO:0000313" key="3">
    <source>
        <dbReference type="Proteomes" id="UP000288716"/>
    </source>
</evidence>
<gene>
    <name evidence="2" type="ORF">B4U80_08250</name>
</gene>
<dbReference type="VEuPathDB" id="VectorBase:LDEU014428"/>
<name>A0A443QD82_9ACAR</name>
<feature type="domain" description="GST C-terminal" evidence="1">
    <location>
        <begin position="1"/>
        <end position="72"/>
    </location>
</feature>
<dbReference type="Pfam" id="PF14497">
    <property type="entry name" value="GST_C_3"/>
    <property type="match status" value="1"/>
</dbReference>